<dbReference type="Gene3D" id="3.10.450.50">
    <property type="match status" value="1"/>
</dbReference>
<evidence type="ECO:0008006" key="4">
    <source>
        <dbReference type="Google" id="ProtNLM"/>
    </source>
</evidence>
<evidence type="ECO:0000256" key="1">
    <source>
        <dbReference type="SAM" id="SignalP"/>
    </source>
</evidence>
<comment type="caution">
    <text evidence="2">The sequence shown here is derived from an EMBL/GenBank/DDBJ whole genome shotgun (WGS) entry which is preliminary data.</text>
</comment>
<dbReference type="Proteomes" id="UP001144341">
    <property type="component" value="Unassembled WGS sequence"/>
</dbReference>
<evidence type="ECO:0000313" key="2">
    <source>
        <dbReference type="EMBL" id="MCZ4223345.1"/>
    </source>
</evidence>
<keyword evidence="3" id="KW-1185">Reference proteome</keyword>
<sequence>MKKILSFLLLLNAAQIAYSQQLSEKVQIQNVLNTFMNCVIKKDSVAFYPLFHKDPIVWVGVVKEKSHLQDLKKNPKAGDLFLSDYRSFIRSMYDASKYEEKFYNVKINEDGFIASVTFDYSFWIDGKKQNWGSESWGLIKTKGLWKITSVIFSVEEENISPEPKKEN</sequence>
<feature type="chain" id="PRO_5045092843" description="Nuclear transport factor 2 family protein" evidence="1">
    <location>
        <begin position="20"/>
        <end position="167"/>
    </location>
</feature>
<gene>
    <name evidence="2" type="ORF">O0931_08555</name>
</gene>
<dbReference type="SUPFAM" id="SSF54427">
    <property type="entry name" value="NTF2-like"/>
    <property type="match status" value="1"/>
</dbReference>
<dbReference type="InterPro" id="IPR032710">
    <property type="entry name" value="NTF2-like_dom_sf"/>
</dbReference>
<keyword evidence="1" id="KW-0732">Signal</keyword>
<organism evidence="2 3">
    <name type="scientific">Pedobacter rhodius</name>
    <dbReference type="NCBI Taxonomy" id="3004098"/>
    <lineage>
        <taxon>Bacteria</taxon>
        <taxon>Pseudomonadati</taxon>
        <taxon>Bacteroidota</taxon>
        <taxon>Sphingobacteriia</taxon>
        <taxon>Sphingobacteriales</taxon>
        <taxon>Sphingobacteriaceae</taxon>
        <taxon>Pedobacter</taxon>
    </lineage>
</organism>
<reference evidence="2" key="1">
    <citation type="submission" date="2022-12" db="EMBL/GenBank/DDBJ databases">
        <title>Genome sequence of SJ11.</title>
        <authorList>
            <person name="Woo H."/>
        </authorList>
    </citation>
    <scope>NUCLEOTIDE SEQUENCE</scope>
    <source>
        <strain evidence="2">SJ11</strain>
    </source>
</reference>
<feature type="signal peptide" evidence="1">
    <location>
        <begin position="1"/>
        <end position="19"/>
    </location>
</feature>
<accession>A0ABT4KX50</accession>
<dbReference type="EMBL" id="JAPWGL010000002">
    <property type="protein sequence ID" value="MCZ4223345.1"/>
    <property type="molecule type" value="Genomic_DNA"/>
</dbReference>
<evidence type="ECO:0000313" key="3">
    <source>
        <dbReference type="Proteomes" id="UP001144341"/>
    </source>
</evidence>
<name>A0ABT4KX50_9SPHI</name>
<protein>
    <recommendedName>
        <fullName evidence="4">Nuclear transport factor 2 family protein</fullName>
    </recommendedName>
</protein>
<dbReference type="RefSeq" id="WP_269415142.1">
    <property type="nucleotide sequence ID" value="NZ_JAPWGL010000002.1"/>
</dbReference>
<proteinExistence type="predicted"/>